<name>A0ABD5RFS3_9EURY</name>
<gene>
    <name evidence="2" type="ORF">ACFPJ5_16835</name>
</gene>
<evidence type="ECO:0000313" key="3">
    <source>
        <dbReference type="Proteomes" id="UP001596201"/>
    </source>
</evidence>
<reference evidence="2 3" key="1">
    <citation type="journal article" date="2019" name="Int. J. Syst. Evol. Microbiol.">
        <title>The Global Catalogue of Microorganisms (GCM) 10K type strain sequencing project: providing services to taxonomists for standard genome sequencing and annotation.</title>
        <authorList>
            <consortium name="The Broad Institute Genomics Platform"/>
            <consortium name="The Broad Institute Genome Sequencing Center for Infectious Disease"/>
            <person name="Wu L."/>
            <person name="Ma J."/>
        </authorList>
    </citation>
    <scope>NUCLEOTIDE SEQUENCE [LARGE SCALE GENOMIC DNA]</scope>
    <source>
        <strain evidence="2 3">CGMCC 1.12237</strain>
    </source>
</reference>
<sequence length="470" mass="51122">MSEASAHPSLEYSGDDLKYESATEIKLVTASLDDFDFVTAEQSTRSGIYENVSFSALDGTNRTDTWLANAEEARAETDVWDPDTDDDGLTDGQELKWITTAEQPVRSVQQIRRASVGDRGAVGTSATSPDSDGDGYWDGWIGVYGVERTDNVVLYQEHLRDDDDGDGDTADEGVKDEETVPEQAGVHRTDQSIPSPEGVVFEEGEPPVHSNLHIGELQWGSDPTSSDDSPAPSLTIEVDYYEADSTAALNTEAWERGIERNFRLYGIDVDIVRDDVISDEQFIPCLPPTAGPLCVDPENGFGIREIIAAGTTFSSTGSDEYVIVGTKAGGTVPGGQDQSGINLYGVPYQGIFVQGNAEDTTDVSNRDLERSPYSTKVAMVSAKTEIHEIGHSFGVGRADDRYRPRTVFRNGEIYSGSISPNSRDWTPENLDGTATWSIMSSGYNEDLANTPMNGRFFAFSIEETSTADDE</sequence>
<dbReference type="EMBL" id="JBHSKX010000002">
    <property type="protein sequence ID" value="MFC5368592.1"/>
    <property type="molecule type" value="Genomic_DNA"/>
</dbReference>
<dbReference type="RefSeq" id="WP_227230864.1">
    <property type="nucleotide sequence ID" value="NZ_JAJCVJ010000002.1"/>
</dbReference>
<dbReference type="AlphaFoldDB" id="A0ABD5RFS3"/>
<organism evidence="2 3">
    <name type="scientific">Salinirubrum litoreum</name>
    <dbReference type="NCBI Taxonomy" id="1126234"/>
    <lineage>
        <taxon>Archaea</taxon>
        <taxon>Methanobacteriati</taxon>
        <taxon>Methanobacteriota</taxon>
        <taxon>Stenosarchaea group</taxon>
        <taxon>Halobacteria</taxon>
        <taxon>Halobacteriales</taxon>
        <taxon>Haloferacaceae</taxon>
        <taxon>Salinirubrum</taxon>
    </lineage>
</organism>
<evidence type="ECO:0008006" key="4">
    <source>
        <dbReference type="Google" id="ProtNLM"/>
    </source>
</evidence>
<accession>A0ABD5RFS3</accession>
<proteinExistence type="predicted"/>
<feature type="compositionally biased region" description="Acidic residues" evidence="1">
    <location>
        <begin position="162"/>
        <end position="171"/>
    </location>
</feature>
<protein>
    <recommendedName>
        <fullName evidence="4">Metallo-peptidase family M12B Reprolysin-like</fullName>
    </recommendedName>
</protein>
<comment type="caution">
    <text evidence="2">The sequence shown here is derived from an EMBL/GenBank/DDBJ whole genome shotgun (WGS) entry which is preliminary data.</text>
</comment>
<feature type="region of interest" description="Disordered" evidence="1">
    <location>
        <begin position="159"/>
        <end position="197"/>
    </location>
</feature>
<evidence type="ECO:0000313" key="2">
    <source>
        <dbReference type="EMBL" id="MFC5368592.1"/>
    </source>
</evidence>
<dbReference type="Proteomes" id="UP001596201">
    <property type="component" value="Unassembled WGS sequence"/>
</dbReference>
<evidence type="ECO:0000256" key="1">
    <source>
        <dbReference type="SAM" id="MobiDB-lite"/>
    </source>
</evidence>
<keyword evidence="3" id="KW-1185">Reference proteome</keyword>